<dbReference type="RefSeq" id="WP_380793757.1">
    <property type="nucleotide sequence ID" value="NZ_JBHTKR010000006.1"/>
</dbReference>
<sequence length="422" mass="44019">MDADRNLWRDSAQETFDAAAFTGDASVDLCILGGGFTGCSAALQAAQEGASVLLLEAETIGHGGSGRNVGLVNAGLWLPPRDVCAALGQAQGDRLNAALAAAPAQVFTLIDTHAIACEPIREGTLHCAHSTNGFKDLQARFEQQSALGAPVTLLDADAARRRTGSNMVHGALHDARAGTIQPLAYARGLARAAAQHGARIHAHSPVISLAHNGSDWIVNTSQGIVKSKLILIATNAYHKPVKGAQVPSTTPVHYFQLATAPLGHNQAAQVLPGGEGCWDTGTVMTSFRKDQAGRLILGAMGKPDALGLHAAWARRMLARLFPQVGDAPFEHFWSGRISMTSDHIPKVMRMGGPGYAIFGYSGRGIGPGTVIGAAAAKALLSGDETHLPLDPVDGYDEAFTAIKGQFYEMAARIAHAGGGRLG</sequence>
<dbReference type="Proteomes" id="UP001597151">
    <property type="component" value="Unassembled WGS sequence"/>
</dbReference>
<dbReference type="EC" id="1.-.-.-" evidence="3"/>
<dbReference type="InterPro" id="IPR036188">
    <property type="entry name" value="FAD/NAD-bd_sf"/>
</dbReference>
<evidence type="ECO:0000256" key="1">
    <source>
        <dbReference type="ARBA" id="ARBA00023002"/>
    </source>
</evidence>
<protein>
    <submittedName>
        <fullName evidence="3">NAD(P)/FAD-dependent oxidoreductase</fullName>
        <ecNumber evidence="3">1.-.-.-</ecNumber>
    </submittedName>
</protein>
<accession>A0ABW3THY2</accession>
<reference evidence="4" key="1">
    <citation type="journal article" date="2019" name="Int. J. Syst. Evol. Microbiol.">
        <title>The Global Catalogue of Microorganisms (GCM) 10K type strain sequencing project: providing services to taxonomists for standard genome sequencing and annotation.</title>
        <authorList>
            <consortium name="The Broad Institute Genomics Platform"/>
            <consortium name="The Broad Institute Genome Sequencing Center for Infectious Disease"/>
            <person name="Wu L."/>
            <person name="Ma J."/>
        </authorList>
    </citation>
    <scope>NUCLEOTIDE SEQUENCE [LARGE SCALE GENOMIC DNA]</scope>
    <source>
        <strain evidence="4">CCUG 55328</strain>
    </source>
</reference>
<dbReference type="Pfam" id="PF01266">
    <property type="entry name" value="DAO"/>
    <property type="match status" value="1"/>
</dbReference>
<comment type="caution">
    <text evidence="3">The sequence shown here is derived from an EMBL/GenBank/DDBJ whole genome shotgun (WGS) entry which is preliminary data.</text>
</comment>
<evidence type="ECO:0000313" key="3">
    <source>
        <dbReference type="EMBL" id="MFD1196126.1"/>
    </source>
</evidence>
<dbReference type="Gene3D" id="3.30.9.10">
    <property type="entry name" value="D-Amino Acid Oxidase, subunit A, domain 2"/>
    <property type="match status" value="1"/>
</dbReference>
<proteinExistence type="predicted"/>
<dbReference type="InterPro" id="IPR006076">
    <property type="entry name" value="FAD-dep_OxRdtase"/>
</dbReference>
<organism evidence="3 4">
    <name type="scientific">Seohaeicola saemankumensis</name>
    <dbReference type="NCBI Taxonomy" id="481181"/>
    <lineage>
        <taxon>Bacteria</taxon>
        <taxon>Pseudomonadati</taxon>
        <taxon>Pseudomonadota</taxon>
        <taxon>Alphaproteobacteria</taxon>
        <taxon>Rhodobacterales</taxon>
        <taxon>Roseobacteraceae</taxon>
        <taxon>Seohaeicola</taxon>
    </lineage>
</organism>
<name>A0ABW3THY2_9RHOB</name>
<evidence type="ECO:0000259" key="2">
    <source>
        <dbReference type="Pfam" id="PF01266"/>
    </source>
</evidence>
<dbReference type="PANTHER" id="PTHR13847">
    <property type="entry name" value="SARCOSINE DEHYDROGENASE-RELATED"/>
    <property type="match status" value="1"/>
</dbReference>
<dbReference type="GO" id="GO:0016491">
    <property type="term" value="F:oxidoreductase activity"/>
    <property type="evidence" value="ECO:0007669"/>
    <property type="project" value="UniProtKB-KW"/>
</dbReference>
<dbReference type="EMBL" id="JBHTKR010000006">
    <property type="protein sequence ID" value="MFD1196126.1"/>
    <property type="molecule type" value="Genomic_DNA"/>
</dbReference>
<keyword evidence="1 3" id="KW-0560">Oxidoreductase</keyword>
<dbReference type="Gene3D" id="3.50.50.60">
    <property type="entry name" value="FAD/NAD(P)-binding domain"/>
    <property type="match status" value="1"/>
</dbReference>
<evidence type="ECO:0000313" key="4">
    <source>
        <dbReference type="Proteomes" id="UP001597151"/>
    </source>
</evidence>
<keyword evidence="4" id="KW-1185">Reference proteome</keyword>
<gene>
    <name evidence="3" type="ORF">ACFQ3C_15770</name>
</gene>
<feature type="domain" description="FAD dependent oxidoreductase" evidence="2">
    <location>
        <begin position="28"/>
        <end position="377"/>
    </location>
</feature>
<dbReference type="SUPFAM" id="SSF51905">
    <property type="entry name" value="FAD/NAD(P)-binding domain"/>
    <property type="match status" value="1"/>
</dbReference>
<dbReference type="PANTHER" id="PTHR13847:SF275">
    <property type="entry name" value="GAMMA-GLUTAMYLPUTRESCINE OXIDOREDUCTASE"/>
    <property type="match status" value="1"/>
</dbReference>